<proteinExistence type="predicted"/>
<accession>A0A0H5R8B0</accession>
<name>A0A0H5R8B0_9EUKA</name>
<feature type="non-terminal residue" evidence="2">
    <location>
        <position position="172"/>
    </location>
</feature>
<feature type="region of interest" description="Disordered" evidence="1">
    <location>
        <begin position="1"/>
        <end position="24"/>
    </location>
</feature>
<dbReference type="AlphaFoldDB" id="A0A0H5R8B0"/>
<feature type="compositionally biased region" description="Polar residues" evidence="1">
    <location>
        <begin position="1"/>
        <end position="13"/>
    </location>
</feature>
<organism evidence="2">
    <name type="scientific">Spongospora subterranea</name>
    <dbReference type="NCBI Taxonomy" id="70186"/>
    <lineage>
        <taxon>Eukaryota</taxon>
        <taxon>Sar</taxon>
        <taxon>Rhizaria</taxon>
        <taxon>Endomyxa</taxon>
        <taxon>Phytomyxea</taxon>
        <taxon>Plasmodiophorida</taxon>
        <taxon>Plasmodiophoridae</taxon>
        <taxon>Spongospora</taxon>
    </lineage>
</organism>
<protein>
    <submittedName>
        <fullName evidence="2">Uncharacterized protein</fullName>
    </submittedName>
</protein>
<evidence type="ECO:0000256" key="1">
    <source>
        <dbReference type="SAM" id="MobiDB-lite"/>
    </source>
</evidence>
<feature type="non-terminal residue" evidence="2">
    <location>
        <position position="1"/>
    </location>
</feature>
<reference evidence="2" key="1">
    <citation type="submission" date="2015-04" db="EMBL/GenBank/DDBJ databases">
        <title>The genome sequence of the plant pathogenic Rhizarian Plasmodiophora brassicae reveals insights in its biotrophic life cycle and the origin of chitin synthesis.</title>
        <authorList>
            <person name="Schwelm A."/>
            <person name="Fogelqvist J."/>
            <person name="Knaust A."/>
            <person name="Julke S."/>
            <person name="Lilja T."/>
            <person name="Dhandapani V."/>
            <person name="Bonilla-Rosso G."/>
            <person name="Karlsson M."/>
            <person name="Shevchenko A."/>
            <person name="Choi S.R."/>
            <person name="Kim H.G."/>
            <person name="Park J.Y."/>
            <person name="Lim Y.P."/>
            <person name="Ludwig-Muller J."/>
            <person name="Dixelius C."/>
        </authorList>
    </citation>
    <scope>NUCLEOTIDE SEQUENCE</scope>
    <source>
        <tissue evidence="2">Potato root galls</tissue>
    </source>
</reference>
<dbReference type="EMBL" id="HACM01004122">
    <property type="protein sequence ID" value="CRZ04564.1"/>
    <property type="molecule type" value="Transcribed_RNA"/>
</dbReference>
<evidence type="ECO:0000313" key="2">
    <source>
        <dbReference type="EMBL" id="CRZ04564.1"/>
    </source>
</evidence>
<sequence>SSTFSDAKSSSQDCAMFDGKKQGLNSPVFGFSTTRESKPLQGNSMLDLYKQGVAQFGEISSINKWDSSTGSRIDASHISINSQYLRQVGEKNVNVFDLNLSPIESKFLASKDFRENLMPAHKNAQEFGESFLKNSAEWNPSTGSKFDASDIIIDSQQLRVEEQNVDCLNDSN</sequence>